<feature type="region of interest" description="Disordered" evidence="1">
    <location>
        <begin position="54"/>
        <end position="93"/>
    </location>
</feature>
<sequence>MRLVPTIGAGLVLGTLGVTAASAMPALLQQGLVAGHPVEAVEWHASRRHWDHHFHAHQESLRDHQPAEAERRIRRSLRDADPHLRDPAWAHPR</sequence>
<reference evidence="3 4" key="1">
    <citation type="journal article" date="2016" name="Genome Announc.">
        <title>Complete Genome Sequence of Methylobacterium populi P-1M, Isolated from Pink-Pigmented Household Biofilm.</title>
        <authorList>
            <person name="Morohoshi T."/>
            <person name="Ikeda T."/>
        </authorList>
    </citation>
    <scope>NUCLEOTIDE SEQUENCE [LARGE SCALE GENOMIC DNA]</scope>
    <source>
        <strain evidence="3 4">P-1M</strain>
    </source>
</reference>
<protein>
    <submittedName>
        <fullName evidence="3">Uncharacterized protein</fullName>
    </submittedName>
</protein>
<evidence type="ECO:0000256" key="2">
    <source>
        <dbReference type="SAM" id="SignalP"/>
    </source>
</evidence>
<feature type="signal peptide" evidence="2">
    <location>
        <begin position="1"/>
        <end position="20"/>
    </location>
</feature>
<dbReference type="Proteomes" id="UP000218288">
    <property type="component" value="Chromosome"/>
</dbReference>
<evidence type="ECO:0000313" key="3">
    <source>
        <dbReference type="EMBL" id="BAU90186.1"/>
    </source>
</evidence>
<accession>A0A160PCN8</accession>
<keyword evidence="2" id="KW-0732">Signal</keyword>
<dbReference type="OrthoDB" id="8021044at2"/>
<evidence type="ECO:0000313" key="4">
    <source>
        <dbReference type="Proteomes" id="UP000218288"/>
    </source>
</evidence>
<dbReference type="AlphaFoldDB" id="A0A160PCN8"/>
<feature type="chain" id="PRO_5007818361" evidence="2">
    <location>
        <begin position="21"/>
        <end position="93"/>
    </location>
</feature>
<dbReference type="RefSeq" id="WP_096484571.1">
    <property type="nucleotide sequence ID" value="NZ_AP014809.1"/>
</dbReference>
<gene>
    <name evidence="3" type="ORF">MPPM_1581</name>
</gene>
<dbReference type="EMBL" id="AP014809">
    <property type="protein sequence ID" value="BAU90186.1"/>
    <property type="molecule type" value="Genomic_DNA"/>
</dbReference>
<evidence type="ECO:0000256" key="1">
    <source>
        <dbReference type="SAM" id="MobiDB-lite"/>
    </source>
</evidence>
<name>A0A160PCN8_9HYPH</name>
<organism evidence="3 4">
    <name type="scientific">Methylorubrum populi</name>
    <dbReference type="NCBI Taxonomy" id="223967"/>
    <lineage>
        <taxon>Bacteria</taxon>
        <taxon>Pseudomonadati</taxon>
        <taxon>Pseudomonadota</taxon>
        <taxon>Alphaproteobacteria</taxon>
        <taxon>Hyphomicrobiales</taxon>
        <taxon>Methylobacteriaceae</taxon>
        <taxon>Methylorubrum</taxon>
    </lineage>
</organism>
<feature type="compositionally biased region" description="Basic and acidic residues" evidence="1">
    <location>
        <begin position="56"/>
        <end position="93"/>
    </location>
</feature>
<proteinExistence type="predicted"/>